<evidence type="ECO:0000256" key="2">
    <source>
        <dbReference type="ARBA" id="ARBA00022630"/>
    </source>
</evidence>
<dbReference type="PANTHER" id="PTHR13789:SF318">
    <property type="entry name" value="GERANYLGERANYL DIPHOSPHATE REDUCTASE"/>
    <property type="match status" value="1"/>
</dbReference>
<evidence type="ECO:0000256" key="1">
    <source>
        <dbReference type="ARBA" id="ARBA00001974"/>
    </source>
</evidence>
<evidence type="ECO:0000256" key="3">
    <source>
        <dbReference type="ARBA" id="ARBA00022827"/>
    </source>
</evidence>
<sequence>MSAHDHSQSGRPPILIAGAGIGGLTAALALARAGQSVTLLEKRTRLTEVGAGLQLSPNASRVLIGLGLGPALARAACEPDRIVVRRGGDAATLAEMPLGRMRERFGAPYYVIHRADLQTILFDAVRGTSGIRLAFGREVALAETVEAGVRVTSQTAGGPETLTGNCLIGADGLWSRVARAMGDDSEPDFIGYVAWRGTMPIEAAPVAFRGTQTGLWLGRGCHVVHYRVSGGRQLNVVAVLHDANSEPGWSREGDAAAFRARVGPWAAPALRELIEAVPEWQVWSLFDRRPRKRWIKGRVALLGDAAHPVLPFLAQGGACAIEDAAVLADLVAENPSDPAAALPAYELLRRPRASALQAAARKNGRIYHMAGPMALARDFVMRRKGGEALMRGYDWVYSWTAGDGRG</sequence>
<evidence type="ECO:0000256" key="5">
    <source>
        <dbReference type="ARBA" id="ARBA00023033"/>
    </source>
</evidence>
<gene>
    <name evidence="7" type="ORF">NK718_17545</name>
</gene>
<accession>A0ABT1LFR1</accession>
<evidence type="ECO:0000259" key="6">
    <source>
        <dbReference type="Pfam" id="PF01494"/>
    </source>
</evidence>
<dbReference type="PANTHER" id="PTHR13789">
    <property type="entry name" value="MONOOXYGENASE"/>
    <property type="match status" value="1"/>
</dbReference>
<comment type="cofactor">
    <cofactor evidence="1">
        <name>FAD</name>
        <dbReference type="ChEBI" id="CHEBI:57692"/>
    </cofactor>
</comment>
<reference evidence="7 8" key="1">
    <citation type="submission" date="2022-07" db="EMBL/GenBank/DDBJ databases">
        <authorList>
            <person name="Li W.-J."/>
            <person name="Deng Q.-Q."/>
        </authorList>
    </citation>
    <scope>NUCLEOTIDE SEQUENCE [LARGE SCALE GENOMIC DNA]</scope>
    <source>
        <strain evidence="7 8">SYSU M60028</strain>
    </source>
</reference>
<dbReference type="SUPFAM" id="SSF54373">
    <property type="entry name" value="FAD-linked reductases, C-terminal domain"/>
    <property type="match status" value="1"/>
</dbReference>
<evidence type="ECO:0000256" key="4">
    <source>
        <dbReference type="ARBA" id="ARBA00023002"/>
    </source>
</evidence>
<keyword evidence="2" id="KW-0285">Flavoprotein</keyword>
<name>A0ABT1LFR1_9HYPH</name>
<dbReference type="InterPro" id="IPR002938">
    <property type="entry name" value="FAD-bd"/>
</dbReference>
<evidence type="ECO:0000313" key="7">
    <source>
        <dbReference type="EMBL" id="MCP8940334.1"/>
    </source>
</evidence>
<organism evidence="7 8">
    <name type="scientific">Alsobacter ponti</name>
    <dbReference type="NCBI Taxonomy" id="2962936"/>
    <lineage>
        <taxon>Bacteria</taxon>
        <taxon>Pseudomonadati</taxon>
        <taxon>Pseudomonadota</taxon>
        <taxon>Alphaproteobacteria</taxon>
        <taxon>Hyphomicrobiales</taxon>
        <taxon>Alsobacteraceae</taxon>
        <taxon>Alsobacter</taxon>
    </lineage>
</organism>
<feature type="domain" description="FAD-binding" evidence="6">
    <location>
        <begin position="13"/>
        <end position="356"/>
    </location>
</feature>
<proteinExistence type="predicted"/>
<dbReference type="InterPro" id="IPR036188">
    <property type="entry name" value="FAD/NAD-bd_sf"/>
</dbReference>
<comment type="caution">
    <text evidence="7">The sequence shown here is derived from an EMBL/GenBank/DDBJ whole genome shotgun (WGS) entry which is preliminary data.</text>
</comment>
<dbReference type="EMBL" id="JANCLU010000020">
    <property type="protein sequence ID" value="MCP8940334.1"/>
    <property type="molecule type" value="Genomic_DNA"/>
</dbReference>
<dbReference type="Proteomes" id="UP001205890">
    <property type="component" value="Unassembled WGS sequence"/>
</dbReference>
<keyword evidence="4" id="KW-0560">Oxidoreductase</keyword>
<dbReference type="InterPro" id="IPR050493">
    <property type="entry name" value="FAD-dep_Monooxygenase_BioMet"/>
</dbReference>
<evidence type="ECO:0000313" key="8">
    <source>
        <dbReference type="Proteomes" id="UP001205890"/>
    </source>
</evidence>
<keyword evidence="3" id="KW-0274">FAD</keyword>
<dbReference type="PRINTS" id="PR00420">
    <property type="entry name" value="RNGMNOXGNASE"/>
</dbReference>
<dbReference type="GO" id="GO:0004497">
    <property type="term" value="F:monooxygenase activity"/>
    <property type="evidence" value="ECO:0007669"/>
    <property type="project" value="UniProtKB-KW"/>
</dbReference>
<dbReference type="RefSeq" id="WP_254744937.1">
    <property type="nucleotide sequence ID" value="NZ_JANCLU010000020.1"/>
</dbReference>
<dbReference type="Pfam" id="PF01494">
    <property type="entry name" value="FAD_binding_3"/>
    <property type="match status" value="1"/>
</dbReference>
<dbReference type="Gene3D" id="3.50.50.60">
    <property type="entry name" value="FAD/NAD(P)-binding domain"/>
    <property type="match status" value="1"/>
</dbReference>
<keyword evidence="5 7" id="KW-0503">Monooxygenase</keyword>
<keyword evidence="8" id="KW-1185">Reference proteome</keyword>
<dbReference type="SUPFAM" id="SSF51905">
    <property type="entry name" value="FAD/NAD(P)-binding domain"/>
    <property type="match status" value="1"/>
</dbReference>
<protein>
    <submittedName>
        <fullName evidence="7">FAD-dependent monooxygenase</fullName>
    </submittedName>
</protein>